<evidence type="ECO:0000256" key="2">
    <source>
        <dbReference type="ARBA" id="ARBA00023224"/>
    </source>
</evidence>
<evidence type="ECO:0000256" key="3">
    <source>
        <dbReference type="ARBA" id="ARBA00029447"/>
    </source>
</evidence>
<sequence>MNRISLKALIMSAFVILLVAMATTNFLGISALSGMNSQLNSIVDESAEKVKIAARIRQDLLAISRAEKNLILAQTQADMDGYATYIDQTEQQMQSKRQQLRDLVDVTGQQKLDAFGEVWAQYQQTNRQVRDLARLNSNIRAKTLSQGEARNAFDRAQLAINSMVEMLDEQIASANSTAAVKSLATKQRLAAQISRNLVEIQRGEKNIILATTQDDMDGFTDAIENIEVTLTEQIRQFASLASNSEQNALNRFQQQFETYYELHSQVRNLSRENGNARAFALSASDGRALLDEAEGLLADIVNVNDAALEADKNLSDASYVSARTQLIVALVISFVVAVAIALTVIKRVNIVSKITQQIGDGDLTARFDNNTPDSDIYGVLRNMNSNLKSIVGEVIEASSNVAAGSTQSSATGQQIAQGATEQAASLEEISSSMEEMASNIAHSADNAQQTEQIARKASTDAEQTGAAVNEAVEAMKDIADKIGIIEEISRQTNLLALNAAIEAARAGEHGKGFTVVAAEVRKLAERSQKAAAEIVTRAKGSLEVSEQAGTMLSQLVPDIQRTSDLVQEISASSREQDSGATEINKALQQLDQTVQQSAAAAEEMASTSEELSAQADQLNATILYFKLDKQGGTRNAGSSSGGSNSNPPSRNKRQSSVAKMPEATSGGVDIDLSDDKTEFVRY</sequence>
<evidence type="ECO:0000256" key="5">
    <source>
        <dbReference type="SAM" id="Coils"/>
    </source>
</evidence>
<dbReference type="PANTHER" id="PTHR43531:SF11">
    <property type="entry name" value="METHYL-ACCEPTING CHEMOTAXIS PROTEIN 3"/>
    <property type="match status" value="1"/>
</dbReference>
<keyword evidence="7" id="KW-0472">Membrane</keyword>
<dbReference type="InterPro" id="IPR004089">
    <property type="entry name" value="MCPsignal_dom"/>
</dbReference>
<dbReference type="InterPro" id="IPR024478">
    <property type="entry name" value="HlyB_4HB_MCP"/>
</dbReference>
<evidence type="ECO:0000256" key="1">
    <source>
        <dbReference type="ARBA" id="ARBA00022500"/>
    </source>
</evidence>
<keyword evidence="1" id="KW-0145">Chemotaxis</keyword>
<protein>
    <submittedName>
        <fullName evidence="9">Methyl-accepting chemotaxis protein</fullName>
    </submittedName>
</protein>
<dbReference type="Gene3D" id="1.10.287.950">
    <property type="entry name" value="Methyl-accepting chemotaxis protein"/>
    <property type="match status" value="1"/>
</dbReference>
<dbReference type="PANTHER" id="PTHR43531">
    <property type="entry name" value="PROTEIN ICFG"/>
    <property type="match status" value="1"/>
</dbReference>
<keyword evidence="2 4" id="KW-0807">Transducer</keyword>
<gene>
    <name evidence="9" type="ORF">ACFOEW_02590</name>
</gene>
<dbReference type="InterPro" id="IPR004090">
    <property type="entry name" value="Chemotax_Me-accpt_rcpt"/>
</dbReference>
<dbReference type="Pfam" id="PF00015">
    <property type="entry name" value="MCPsignal"/>
    <property type="match status" value="1"/>
</dbReference>
<evidence type="ECO:0000256" key="4">
    <source>
        <dbReference type="PROSITE-ProRule" id="PRU00284"/>
    </source>
</evidence>
<dbReference type="SMART" id="SM00283">
    <property type="entry name" value="MA"/>
    <property type="match status" value="1"/>
</dbReference>
<comment type="similarity">
    <text evidence="3">Belongs to the methyl-accepting chemotaxis (MCP) protein family.</text>
</comment>
<evidence type="ECO:0000313" key="9">
    <source>
        <dbReference type="EMBL" id="MFC3200706.1"/>
    </source>
</evidence>
<dbReference type="InterPro" id="IPR051310">
    <property type="entry name" value="MCP_chemotaxis"/>
</dbReference>
<reference evidence="10" key="1">
    <citation type="journal article" date="2019" name="Int. J. Syst. Evol. Microbiol.">
        <title>The Global Catalogue of Microorganisms (GCM) 10K type strain sequencing project: providing services to taxonomists for standard genome sequencing and annotation.</title>
        <authorList>
            <consortium name="The Broad Institute Genomics Platform"/>
            <consortium name="The Broad Institute Genome Sequencing Center for Infectious Disease"/>
            <person name="Wu L."/>
            <person name="Ma J."/>
        </authorList>
    </citation>
    <scope>NUCLEOTIDE SEQUENCE [LARGE SCALE GENOMIC DNA]</scope>
    <source>
        <strain evidence="10">KCTC 52449</strain>
    </source>
</reference>
<dbReference type="RefSeq" id="WP_123326738.1">
    <property type="nucleotide sequence ID" value="NZ_JBHRSX010000007.1"/>
</dbReference>
<proteinExistence type="inferred from homology"/>
<keyword evidence="10" id="KW-1185">Reference proteome</keyword>
<feature type="coiled-coil region" evidence="5">
    <location>
        <begin position="583"/>
        <end position="621"/>
    </location>
</feature>
<evidence type="ECO:0000313" key="10">
    <source>
        <dbReference type="Proteomes" id="UP001595477"/>
    </source>
</evidence>
<comment type="caution">
    <text evidence="9">The sequence shown here is derived from an EMBL/GenBank/DDBJ whole genome shotgun (WGS) entry which is preliminary data.</text>
</comment>
<evidence type="ECO:0000256" key="6">
    <source>
        <dbReference type="SAM" id="MobiDB-lite"/>
    </source>
</evidence>
<dbReference type="EMBL" id="JBHRSX010000007">
    <property type="protein sequence ID" value="MFC3200706.1"/>
    <property type="molecule type" value="Genomic_DNA"/>
</dbReference>
<feature type="domain" description="Methyl-accepting transducer" evidence="8">
    <location>
        <begin position="397"/>
        <end position="612"/>
    </location>
</feature>
<keyword evidence="7" id="KW-0812">Transmembrane</keyword>
<feature type="transmembrane region" description="Helical" evidence="7">
    <location>
        <begin position="326"/>
        <end position="345"/>
    </location>
</feature>
<name>A0ABV7JX20_9ALTE</name>
<feature type="compositionally biased region" description="Basic and acidic residues" evidence="6">
    <location>
        <begin position="673"/>
        <end position="682"/>
    </location>
</feature>
<dbReference type="Pfam" id="PF12729">
    <property type="entry name" value="4HB_MCP_1"/>
    <property type="match status" value="2"/>
</dbReference>
<keyword evidence="7" id="KW-1133">Transmembrane helix</keyword>
<dbReference type="SUPFAM" id="SSF58104">
    <property type="entry name" value="Methyl-accepting chemotaxis protein (MCP) signaling domain"/>
    <property type="match status" value="1"/>
</dbReference>
<feature type="compositionally biased region" description="Low complexity" evidence="6">
    <location>
        <begin position="632"/>
        <end position="649"/>
    </location>
</feature>
<dbReference type="PRINTS" id="PR00260">
    <property type="entry name" value="CHEMTRNSDUCR"/>
</dbReference>
<organism evidence="9 10">
    <name type="scientific">Alteromonas oceani</name>
    <dbReference type="NCBI Taxonomy" id="2071609"/>
    <lineage>
        <taxon>Bacteria</taxon>
        <taxon>Pseudomonadati</taxon>
        <taxon>Pseudomonadota</taxon>
        <taxon>Gammaproteobacteria</taxon>
        <taxon>Alteromonadales</taxon>
        <taxon>Alteromonadaceae</taxon>
        <taxon>Alteromonas/Salinimonas group</taxon>
        <taxon>Alteromonas</taxon>
    </lineage>
</organism>
<dbReference type="Proteomes" id="UP001595477">
    <property type="component" value="Unassembled WGS sequence"/>
</dbReference>
<evidence type="ECO:0000259" key="8">
    <source>
        <dbReference type="PROSITE" id="PS50111"/>
    </source>
</evidence>
<keyword evidence="5" id="KW-0175">Coiled coil</keyword>
<feature type="region of interest" description="Disordered" evidence="6">
    <location>
        <begin position="631"/>
        <end position="682"/>
    </location>
</feature>
<evidence type="ECO:0000256" key="7">
    <source>
        <dbReference type="SAM" id="Phobius"/>
    </source>
</evidence>
<dbReference type="PROSITE" id="PS50111">
    <property type="entry name" value="CHEMOTAXIS_TRANSDUC_2"/>
    <property type="match status" value="1"/>
</dbReference>
<accession>A0ABV7JX20</accession>